<dbReference type="SUPFAM" id="SSF81383">
    <property type="entry name" value="F-box domain"/>
    <property type="match status" value="1"/>
</dbReference>
<sequence length="434" mass="49274">MSIPILRLPEELRRAVLSYCNSSTVLSLCLACRAFNDVFVDSIYHTIDLSVHNEDTWGRHSEYINVHLPADHVKRTRTHRDVAILLRQSKLISLLQKHPELGSKTRVLRWTLMDDAGDSRWSRIPFAEFNDGTETLWQTFRCFSNVTEIDLAFMTQYREQTAPPPLFATATTVSLTGIVSHAVLSSILSSIAPARLHHLRLNNVQTFADPDTILDALSPNEVDLHRRTRTGLLYGYLKVLTSCCPTLQTLYISTAGQFLDNSRTFRNTPSPAGQQELDDGANEYAEIGSFLESVKGTLKEFVFEHGPDMEYFHVSPTSSNLLPQLGLSLTAPLPMDVFFDSNILPVLSSRPWPKLRRIVVRGVGQWLPVDPWQENSGSEEVAYLHRKIKEFRNRAELIWDAVDIDRVEVVVEDEASRPFYGLRADKRRNLTGIR</sequence>
<feature type="domain" description="F-box" evidence="1">
    <location>
        <begin position="2"/>
        <end position="47"/>
    </location>
</feature>
<evidence type="ECO:0000313" key="2">
    <source>
        <dbReference type="EMBL" id="ORY13020.1"/>
    </source>
</evidence>
<keyword evidence="3" id="KW-1185">Reference proteome</keyword>
<name>A0A1Y1ZS44_9PLEO</name>
<organism evidence="2 3">
    <name type="scientific">Clohesyomyces aquaticus</name>
    <dbReference type="NCBI Taxonomy" id="1231657"/>
    <lineage>
        <taxon>Eukaryota</taxon>
        <taxon>Fungi</taxon>
        <taxon>Dikarya</taxon>
        <taxon>Ascomycota</taxon>
        <taxon>Pezizomycotina</taxon>
        <taxon>Dothideomycetes</taxon>
        <taxon>Pleosporomycetidae</taxon>
        <taxon>Pleosporales</taxon>
        <taxon>Lindgomycetaceae</taxon>
        <taxon>Clohesyomyces</taxon>
    </lineage>
</organism>
<dbReference type="Proteomes" id="UP000193144">
    <property type="component" value="Unassembled WGS sequence"/>
</dbReference>
<dbReference type="InterPro" id="IPR001810">
    <property type="entry name" value="F-box_dom"/>
</dbReference>
<dbReference type="EMBL" id="MCFA01000045">
    <property type="protein sequence ID" value="ORY13020.1"/>
    <property type="molecule type" value="Genomic_DNA"/>
</dbReference>
<accession>A0A1Y1ZS44</accession>
<reference evidence="2 3" key="1">
    <citation type="submission" date="2016-07" db="EMBL/GenBank/DDBJ databases">
        <title>Pervasive Adenine N6-methylation of Active Genes in Fungi.</title>
        <authorList>
            <consortium name="DOE Joint Genome Institute"/>
            <person name="Mondo S.J."/>
            <person name="Dannebaum R.O."/>
            <person name="Kuo R.C."/>
            <person name="Labutti K."/>
            <person name="Haridas S."/>
            <person name="Kuo A."/>
            <person name="Salamov A."/>
            <person name="Ahrendt S.R."/>
            <person name="Lipzen A."/>
            <person name="Sullivan W."/>
            <person name="Andreopoulos W.B."/>
            <person name="Clum A."/>
            <person name="Lindquist E."/>
            <person name="Daum C."/>
            <person name="Ramamoorthy G.K."/>
            <person name="Gryganskyi A."/>
            <person name="Culley D."/>
            <person name="Magnuson J.K."/>
            <person name="James T.Y."/>
            <person name="O'Malley M.A."/>
            <person name="Stajich J.E."/>
            <person name="Spatafora J.W."/>
            <person name="Visel A."/>
            <person name="Grigoriev I.V."/>
        </authorList>
    </citation>
    <scope>NUCLEOTIDE SEQUENCE [LARGE SCALE GENOMIC DNA]</scope>
    <source>
        <strain evidence="2 3">CBS 115471</strain>
    </source>
</reference>
<dbReference type="InterPro" id="IPR036047">
    <property type="entry name" value="F-box-like_dom_sf"/>
</dbReference>
<dbReference type="CDD" id="cd09917">
    <property type="entry name" value="F-box_SF"/>
    <property type="match status" value="1"/>
</dbReference>
<dbReference type="PROSITE" id="PS50181">
    <property type="entry name" value="FBOX"/>
    <property type="match status" value="1"/>
</dbReference>
<dbReference type="AlphaFoldDB" id="A0A1Y1ZS44"/>
<evidence type="ECO:0000259" key="1">
    <source>
        <dbReference type="PROSITE" id="PS50181"/>
    </source>
</evidence>
<gene>
    <name evidence="2" type="ORF">BCR34DRAFT_277532</name>
</gene>
<dbReference type="Pfam" id="PF00646">
    <property type="entry name" value="F-box"/>
    <property type="match status" value="1"/>
</dbReference>
<dbReference type="OrthoDB" id="4252443at2759"/>
<proteinExistence type="predicted"/>
<protein>
    <recommendedName>
        <fullName evidence="1">F-box domain-containing protein</fullName>
    </recommendedName>
</protein>
<comment type="caution">
    <text evidence="2">The sequence shown here is derived from an EMBL/GenBank/DDBJ whole genome shotgun (WGS) entry which is preliminary data.</text>
</comment>
<evidence type="ECO:0000313" key="3">
    <source>
        <dbReference type="Proteomes" id="UP000193144"/>
    </source>
</evidence>